<evidence type="ECO:0000256" key="5">
    <source>
        <dbReference type="ARBA" id="ARBA00020397"/>
    </source>
</evidence>
<dbReference type="Proteomes" id="UP001297600">
    <property type="component" value="Unassembled WGS sequence"/>
</dbReference>
<reference evidence="11 12" key="1">
    <citation type="submission" date="2022-02" db="EMBL/GenBank/DDBJ databases">
        <title>Mesosutterella porci, a novel member of the family Sutterellaceae from pig feces.</title>
        <authorList>
            <person name="Wylensek D."/>
            <person name="Clavel T."/>
        </authorList>
    </citation>
    <scope>NUCLEOTIDE SEQUENCE [LARGE SCALE GENOMIC DNA]</scope>
    <source>
        <strain evidence="12">oilRF-744-wt-GAM-9</strain>
    </source>
</reference>
<comment type="function">
    <text evidence="8 9">Required for the first step of histidine biosynthesis. May allow the feedback regulation of ATP phosphoribosyltransferase activity by histidine.</text>
</comment>
<comment type="caution">
    <text evidence="11">The sequence shown here is derived from an EMBL/GenBank/DDBJ whole genome shotgun (WGS) entry which is preliminary data.</text>
</comment>
<dbReference type="RefSeq" id="WP_237980403.1">
    <property type="nucleotide sequence ID" value="NZ_JAKNCT010000014.1"/>
</dbReference>
<comment type="subunit">
    <text evidence="4 9">Heteromultimer composed of HisG and HisZ subunits.</text>
</comment>
<evidence type="ECO:0000256" key="7">
    <source>
        <dbReference type="ARBA" id="ARBA00023102"/>
    </source>
</evidence>
<dbReference type="SUPFAM" id="SSF55681">
    <property type="entry name" value="Class II aaRS and biotin synthetases"/>
    <property type="match status" value="1"/>
</dbReference>
<dbReference type="GO" id="GO:0016757">
    <property type="term" value="F:glycosyltransferase activity"/>
    <property type="evidence" value="ECO:0007669"/>
    <property type="project" value="UniProtKB-KW"/>
</dbReference>
<evidence type="ECO:0000256" key="4">
    <source>
        <dbReference type="ARBA" id="ARBA00011496"/>
    </source>
</evidence>
<dbReference type="NCBIfam" id="NF009086">
    <property type="entry name" value="PRK12421.1"/>
    <property type="match status" value="1"/>
</dbReference>
<keyword evidence="12" id="KW-1185">Reference proteome</keyword>
<dbReference type="PANTHER" id="PTHR43707:SF1">
    <property type="entry name" value="HISTIDINE--TRNA LIGASE, MITOCHONDRIAL-RELATED"/>
    <property type="match status" value="1"/>
</dbReference>
<keyword evidence="11" id="KW-0328">Glycosyltransferase</keyword>
<evidence type="ECO:0000259" key="10">
    <source>
        <dbReference type="Pfam" id="PF13393"/>
    </source>
</evidence>
<keyword evidence="11" id="KW-0808">Transferase</keyword>
<accession>A0ABS9MT79</accession>
<sequence length="389" mass="42317">MTNWLLPDHISDMLPRQARELERLRALTLGIMRSHGFEVIRPPMFEFLDSLLTGSGNRLERSTIKFVDESSGRLAGFRADITPQVARIDAHILNRPGITRLCYAGSVLHAKPRHPLATRQPYVVGAEMFGATGRESDLEMVKLASEVLRRIGVPRVHLVLGHTGIVRAVLKSDPALGAEAQRQIVSALGDKDPSELASATAGLAESTRRALSALCLIYGGTESLSEIESVCAGFPQALEAVQELRWLTERCGADEVTVDGSSVTGFDYYTGVSFAGILEDLPEPILRGGRYDGIGLAFGRYRPAVGFTIYMREYAALHDAELPEATTAPASEDPALGSLIEKLREQGEIVVQLLPGEKPQGLSESFRLTHRIVFEDGRWTVKGTAAGTD</sequence>
<gene>
    <name evidence="9" type="primary">hisZ</name>
    <name evidence="11" type="ORF">MAF45_10310</name>
</gene>
<evidence type="ECO:0000256" key="1">
    <source>
        <dbReference type="ARBA" id="ARBA00004496"/>
    </source>
</evidence>
<dbReference type="InterPro" id="IPR004517">
    <property type="entry name" value="HisZ"/>
</dbReference>
<comment type="pathway">
    <text evidence="2 9">Amino-acid biosynthesis; L-histidine biosynthesis; L-histidine from 5-phospho-alpha-D-ribose 1-diphosphate: step 1/9.</text>
</comment>
<evidence type="ECO:0000256" key="9">
    <source>
        <dbReference type="HAMAP-Rule" id="MF_00125"/>
    </source>
</evidence>
<keyword evidence="6 9" id="KW-0963">Cytoplasm</keyword>
<dbReference type="PANTHER" id="PTHR43707">
    <property type="entry name" value="HISTIDYL-TRNA SYNTHETASE"/>
    <property type="match status" value="1"/>
</dbReference>
<feature type="domain" description="Class II Histidinyl-tRNA synthetase (HisRS)-like catalytic core" evidence="10">
    <location>
        <begin position="9"/>
        <end position="313"/>
    </location>
</feature>
<dbReference type="EMBL" id="JAKNCT010000014">
    <property type="protein sequence ID" value="MCG5031828.1"/>
    <property type="molecule type" value="Genomic_DNA"/>
</dbReference>
<keyword evidence="7 9" id="KW-0368">Histidine biosynthesis</keyword>
<evidence type="ECO:0000313" key="12">
    <source>
        <dbReference type="Proteomes" id="UP001297600"/>
    </source>
</evidence>
<evidence type="ECO:0000313" key="11">
    <source>
        <dbReference type="EMBL" id="MCG5031828.1"/>
    </source>
</evidence>
<dbReference type="Gene3D" id="3.30.930.10">
    <property type="entry name" value="Bira Bifunctional Protein, Domain 2"/>
    <property type="match status" value="1"/>
</dbReference>
<dbReference type="NCBIfam" id="NF008935">
    <property type="entry name" value="PRK12292.1-1"/>
    <property type="match status" value="1"/>
</dbReference>
<protein>
    <recommendedName>
        <fullName evidence="5 9">ATP phosphoribosyltransferase regulatory subunit</fullName>
    </recommendedName>
</protein>
<evidence type="ECO:0000256" key="2">
    <source>
        <dbReference type="ARBA" id="ARBA00004667"/>
    </source>
</evidence>
<evidence type="ECO:0000256" key="6">
    <source>
        <dbReference type="ARBA" id="ARBA00022490"/>
    </source>
</evidence>
<evidence type="ECO:0000256" key="8">
    <source>
        <dbReference type="ARBA" id="ARBA00025246"/>
    </source>
</evidence>
<dbReference type="InterPro" id="IPR045864">
    <property type="entry name" value="aa-tRNA-synth_II/BPL/LPL"/>
</dbReference>
<comment type="similarity">
    <text evidence="3 9">Belongs to the class-II aminoacyl-tRNA synthetase family. HisZ subfamily.</text>
</comment>
<organism evidence="11 12">
    <name type="scientific">Mesosutterella porci</name>
    <dbReference type="NCBI Taxonomy" id="2915351"/>
    <lineage>
        <taxon>Bacteria</taxon>
        <taxon>Pseudomonadati</taxon>
        <taxon>Pseudomonadota</taxon>
        <taxon>Betaproteobacteria</taxon>
        <taxon>Burkholderiales</taxon>
        <taxon>Sutterellaceae</taxon>
        <taxon>Mesosutterella</taxon>
    </lineage>
</organism>
<dbReference type="InterPro" id="IPR004516">
    <property type="entry name" value="HisRS/HisZ"/>
</dbReference>
<name>A0ABS9MT79_9BURK</name>
<comment type="miscellaneous">
    <text evidence="9">This function is generally fulfilled by the C-terminal part of HisG, which is missing in some bacteria such as this one.</text>
</comment>
<proteinExistence type="inferred from homology"/>
<dbReference type="Pfam" id="PF13393">
    <property type="entry name" value="tRNA-synt_His"/>
    <property type="match status" value="1"/>
</dbReference>
<dbReference type="HAMAP" id="MF_00125">
    <property type="entry name" value="HisZ"/>
    <property type="match status" value="1"/>
</dbReference>
<comment type="subcellular location">
    <subcellularLocation>
        <location evidence="1 9">Cytoplasm</location>
    </subcellularLocation>
</comment>
<dbReference type="InterPro" id="IPR041715">
    <property type="entry name" value="HisRS-like_core"/>
</dbReference>
<keyword evidence="9" id="KW-0028">Amino-acid biosynthesis</keyword>
<evidence type="ECO:0000256" key="3">
    <source>
        <dbReference type="ARBA" id="ARBA00005539"/>
    </source>
</evidence>